<evidence type="ECO:0000313" key="2">
    <source>
        <dbReference type="EMBL" id="MBA8932198.1"/>
    </source>
</evidence>
<evidence type="ECO:0000313" key="3">
    <source>
        <dbReference type="Proteomes" id="UP000517916"/>
    </source>
</evidence>
<keyword evidence="1" id="KW-0812">Transmembrane</keyword>
<reference evidence="2 3" key="1">
    <citation type="submission" date="2020-08" db="EMBL/GenBank/DDBJ databases">
        <title>Genomic Encyclopedia of Archaeal and Bacterial Type Strains, Phase II (KMG-II): from individual species to whole genera.</title>
        <authorList>
            <person name="Goeker M."/>
        </authorList>
    </citation>
    <scope>NUCLEOTIDE SEQUENCE [LARGE SCALE GENOMIC DNA]</scope>
    <source>
        <strain evidence="2 3">DSM 43850</strain>
    </source>
</reference>
<keyword evidence="1" id="KW-0472">Membrane</keyword>
<sequence>MSGPFHGPRAPFYLWLARLLIRLVSWLLVMAVLVVEVRMGLDLLTSIVIVVVGGVLASPVASAVLRVTPALASAPVRDQWRDLR</sequence>
<organism evidence="2 3">
    <name type="scientific">Kutzneria viridogrisea</name>
    <dbReference type="NCBI Taxonomy" id="47990"/>
    <lineage>
        <taxon>Bacteria</taxon>
        <taxon>Bacillati</taxon>
        <taxon>Actinomycetota</taxon>
        <taxon>Actinomycetes</taxon>
        <taxon>Pseudonocardiales</taxon>
        <taxon>Pseudonocardiaceae</taxon>
        <taxon>Kutzneria</taxon>
    </lineage>
</organism>
<comment type="caution">
    <text evidence="2">The sequence shown here is derived from an EMBL/GenBank/DDBJ whole genome shotgun (WGS) entry which is preliminary data.</text>
</comment>
<dbReference type="Proteomes" id="UP000517916">
    <property type="component" value="Unassembled WGS sequence"/>
</dbReference>
<dbReference type="EMBL" id="JACJID010000011">
    <property type="protein sequence ID" value="MBA8932198.1"/>
    <property type="molecule type" value="Genomic_DNA"/>
</dbReference>
<evidence type="ECO:0000256" key="1">
    <source>
        <dbReference type="SAM" id="Phobius"/>
    </source>
</evidence>
<keyword evidence="1" id="KW-1133">Transmembrane helix</keyword>
<feature type="transmembrane region" description="Helical" evidence="1">
    <location>
        <begin position="12"/>
        <end position="35"/>
    </location>
</feature>
<dbReference type="RefSeq" id="WP_182840717.1">
    <property type="nucleotide sequence ID" value="NZ_BAAABQ010000090.1"/>
</dbReference>
<protein>
    <submittedName>
        <fullName evidence="2">Mg/Co/Ni transporter MgtE</fullName>
    </submittedName>
</protein>
<accession>A0ABR6BZ51</accession>
<feature type="transmembrane region" description="Helical" evidence="1">
    <location>
        <begin position="47"/>
        <end position="65"/>
    </location>
</feature>
<gene>
    <name evidence="2" type="ORF">BC739_009457</name>
</gene>
<name>A0ABR6BZ51_9PSEU</name>
<proteinExistence type="predicted"/>
<keyword evidence="3" id="KW-1185">Reference proteome</keyword>